<evidence type="ECO:0000256" key="1">
    <source>
        <dbReference type="ARBA" id="ARBA00044953"/>
    </source>
</evidence>
<dbReference type="GO" id="GO:0005615">
    <property type="term" value="C:extracellular space"/>
    <property type="evidence" value="ECO:0007669"/>
    <property type="project" value="TreeGrafter"/>
</dbReference>
<reference evidence="3 4" key="1">
    <citation type="journal article" date="2018" name="Nat. Ecol. Evol.">
        <title>Genomic signatures of mitonuclear coevolution across populations of Tigriopus californicus.</title>
        <authorList>
            <person name="Barreto F.S."/>
            <person name="Watson E.T."/>
            <person name="Lima T.G."/>
            <person name="Willett C.S."/>
            <person name="Edmands S."/>
            <person name="Li W."/>
            <person name="Burton R.S."/>
        </authorList>
    </citation>
    <scope>NUCLEOTIDE SEQUENCE [LARGE SCALE GENOMIC DNA]</scope>
    <source>
        <strain evidence="3 4">San Diego</strain>
    </source>
</reference>
<dbReference type="STRING" id="6832.A0A553PHT7"/>
<dbReference type="OMA" id="GFTLWWA"/>
<proteinExistence type="inferred from homology"/>
<dbReference type="InterPro" id="IPR019356">
    <property type="entry name" value="Menorin_dom"/>
</dbReference>
<dbReference type="Pfam" id="PF10223">
    <property type="entry name" value="Menorin_N"/>
    <property type="match status" value="1"/>
</dbReference>
<sequence>MTLAVPPCHVIDFWPQVRNDLTRVTWSHATNSRKKLTRAIQDPELMMIEADVVKGSLFGQSEVQPIMAHPPENRSDLSLAEFMRMVSPARKGIKLDFKDISIVEQSLQILSSVPKEELNFPIWFNADILRGPGSSKEPVTPDVFLRLCQSYFPFFTLSLGWTTGLDPKKPLKYNSKHIEDMLQAINTIIQSDRHSWFTFAVRAALALNSLPELEQLLEKSGPNTSLTLWTAEGDTLDSSKLNDFISRLGRNRIYVDLPLT</sequence>
<evidence type="ECO:0000313" key="4">
    <source>
        <dbReference type="Proteomes" id="UP000318571"/>
    </source>
</evidence>
<dbReference type="OrthoDB" id="413402at2759"/>
<comment type="similarity">
    <text evidence="1">Belongs to the menorin family.</text>
</comment>
<dbReference type="Proteomes" id="UP000318571">
    <property type="component" value="Chromosome 5"/>
</dbReference>
<organism evidence="3 4">
    <name type="scientific">Tigriopus californicus</name>
    <name type="common">Marine copepod</name>
    <dbReference type="NCBI Taxonomy" id="6832"/>
    <lineage>
        <taxon>Eukaryota</taxon>
        <taxon>Metazoa</taxon>
        <taxon>Ecdysozoa</taxon>
        <taxon>Arthropoda</taxon>
        <taxon>Crustacea</taxon>
        <taxon>Multicrustacea</taxon>
        <taxon>Hexanauplia</taxon>
        <taxon>Copepoda</taxon>
        <taxon>Harpacticoida</taxon>
        <taxon>Harpacticidae</taxon>
        <taxon>Tigriopus</taxon>
    </lineage>
</organism>
<feature type="non-terminal residue" evidence="3">
    <location>
        <position position="260"/>
    </location>
</feature>
<gene>
    <name evidence="3" type="ORF">TCAL_05318</name>
</gene>
<name>A0A553PHT7_TIGCA</name>
<evidence type="ECO:0000259" key="2">
    <source>
        <dbReference type="Pfam" id="PF10223"/>
    </source>
</evidence>
<dbReference type="EMBL" id="VCGU01000004">
    <property type="protein sequence ID" value="TRY77246.1"/>
    <property type="molecule type" value="Genomic_DNA"/>
</dbReference>
<keyword evidence="4" id="KW-1185">Reference proteome</keyword>
<dbReference type="PANTHER" id="PTHR21184:SF6">
    <property type="entry name" value="CONSERVED PLASMA MEMBRANE PROTEIN"/>
    <property type="match status" value="1"/>
</dbReference>
<evidence type="ECO:0000313" key="3">
    <source>
        <dbReference type="EMBL" id="TRY77246.1"/>
    </source>
</evidence>
<comment type="caution">
    <text evidence="3">The sequence shown here is derived from an EMBL/GenBank/DDBJ whole genome shotgun (WGS) entry which is preliminary data.</text>
</comment>
<protein>
    <recommendedName>
        <fullName evidence="2">Menorin-like domain-containing protein</fullName>
    </recommendedName>
</protein>
<feature type="domain" description="Menorin-like" evidence="2">
    <location>
        <begin position="20"/>
        <end position="258"/>
    </location>
</feature>
<accession>A0A553PHT7</accession>
<dbReference type="AlphaFoldDB" id="A0A553PHT7"/>
<dbReference type="PANTHER" id="PTHR21184">
    <property type="entry name" value="MENORIN (DENDRITIC BRANCHING PROTEIN)"/>
    <property type="match status" value="1"/>
</dbReference>